<proteinExistence type="inferred from homology"/>
<dbReference type="Pfam" id="PF00956">
    <property type="entry name" value="NAP"/>
    <property type="match status" value="1"/>
</dbReference>
<organism evidence="3 4">
    <name type="scientific">Heterorhabditis bacteriophora</name>
    <name type="common">Entomopathogenic nematode worm</name>
    <dbReference type="NCBI Taxonomy" id="37862"/>
    <lineage>
        <taxon>Eukaryota</taxon>
        <taxon>Metazoa</taxon>
        <taxon>Ecdysozoa</taxon>
        <taxon>Nematoda</taxon>
        <taxon>Chromadorea</taxon>
        <taxon>Rhabditida</taxon>
        <taxon>Rhabditina</taxon>
        <taxon>Rhabditomorpha</taxon>
        <taxon>Strongyloidea</taxon>
        <taxon>Heterorhabditidae</taxon>
        <taxon>Heterorhabditis</taxon>
    </lineage>
</organism>
<dbReference type="GO" id="GO:0005634">
    <property type="term" value="C:nucleus"/>
    <property type="evidence" value="ECO:0007669"/>
    <property type="project" value="InterPro"/>
</dbReference>
<evidence type="ECO:0000256" key="2">
    <source>
        <dbReference type="RuleBase" id="RU003876"/>
    </source>
</evidence>
<dbReference type="Gene3D" id="1.20.5.1500">
    <property type="match status" value="1"/>
</dbReference>
<dbReference type="GO" id="GO:0006334">
    <property type="term" value="P:nucleosome assembly"/>
    <property type="evidence" value="ECO:0007669"/>
    <property type="project" value="InterPro"/>
</dbReference>
<dbReference type="SUPFAM" id="SSF143113">
    <property type="entry name" value="NAP-like"/>
    <property type="match status" value="1"/>
</dbReference>
<dbReference type="PANTHER" id="PTHR11875">
    <property type="entry name" value="TESTIS-SPECIFIC Y-ENCODED PROTEIN"/>
    <property type="match status" value="1"/>
</dbReference>
<protein>
    <submittedName>
        <fullName evidence="4">Nucleosome assembly protein 1-like 1</fullName>
    </submittedName>
</protein>
<sequence length="203" mass="23366">MCKSSVVRNNMEGDNQTLADLLKDNGYNTGSPEFIGKLPKAVKKRVCALKKVQQQSIEVEAKFYERVHQLEKEFELEFNKLYEQVQYEPTDEESNLPIIHGIDEEDLKALNDKSEPDNGEKGVSEFWLNVLKGSDMTADMIQDHDEPILKYLVDITTSVELEPQNFCVVECQFVINYFLIKIFLVMKSNGKMEKIEEETEEGC</sequence>
<dbReference type="AlphaFoldDB" id="A0A1I7WXG4"/>
<dbReference type="Proteomes" id="UP000095283">
    <property type="component" value="Unplaced"/>
</dbReference>
<dbReference type="WBParaSite" id="Hba_09919">
    <property type="protein sequence ID" value="Hba_09919"/>
    <property type="gene ID" value="Hba_09919"/>
</dbReference>
<dbReference type="Gene3D" id="3.30.1120.90">
    <property type="entry name" value="Nucleosome assembly protein"/>
    <property type="match status" value="1"/>
</dbReference>
<evidence type="ECO:0000313" key="4">
    <source>
        <dbReference type="WBParaSite" id="Hba_09919"/>
    </source>
</evidence>
<keyword evidence="3" id="KW-1185">Reference proteome</keyword>
<accession>A0A1I7WXG4</accession>
<comment type="similarity">
    <text evidence="1 2">Belongs to the nucleosome assembly protein (NAP) family.</text>
</comment>
<evidence type="ECO:0000256" key="1">
    <source>
        <dbReference type="ARBA" id="ARBA00009947"/>
    </source>
</evidence>
<evidence type="ECO:0000313" key="3">
    <source>
        <dbReference type="Proteomes" id="UP000095283"/>
    </source>
</evidence>
<name>A0A1I7WXG4_HETBA</name>
<dbReference type="InterPro" id="IPR037231">
    <property type="entry name" value="NAP-like_sf"/>
</dbReference>
<reference evidence="4" key="1">
    <citation type="submission" date="2016-11" db="UniProtKB">
        <authorList>
            <consortium name="WormBaseParasite"/>
        </authorList>
    </citation>
    <scope>IDENTIFICATION</scope>
</reference>
<dbReference type="InterPro" id="IPR002164">
    <property type="entry name" value="NAP_family"/>
</dbReference>